<feature type="compositionally biased region" description="Basic and acidic residues" evidence="1">
    <location>
        <begin position="456"/>
        <end position="467"/>
    </location>
</feature>
<feature type="compositionally biased region" description="Polar residues" evidence="1">
    <location>
        <begin position="59"/>
        <end position="69"/>
    </location>
</feature>
<feature type="region of interest" description="Disordered" evidence="1">
    <location>
        <begin position="1"/>
        <end position="102"/>
    </location>
</feature>
<proteinExistence type="predicted"/>
<feature type="region of interest" description="Disordered" evidence="1">
    <location>
        <begin position="136"/>
        <end position="203"/>
    </location>
</feature>
<protein>
    <submittedName>
        <fullName evidence="2">Uncharacterized protein</fullName>
    </submittedName>
</protein>
<feature type="compositionally biased region" description="Acidic residues" evidence="1">
    <location>
        <begin position="422"/>
        <end position="431"/>
    </location>
</feature>
<feature type="compositionally biased region" description="Low complexity" evidence="1">
    <location>
        <begin position="32"/>
        <end position="58"/>
    </location>
</feature>
<feature type="region of interest" description="Disordered" evidence="1">
    <location>
        <begin position="266"/>
        <end position="300"/>
    </location>
</feature>
<reference evidence="2" key="1">
    <citation type="journal article" date="2020" name="Fungal Divers.">
        <title>Resolving the Mortierellaceae phylogeny through synthesis of multi-gene phylogenetics and phylogenomics.</title>
        <authorList>
            <person name="Vandepol N."/>
            <person name="Liber J."/>
            <person name="Desiro A."/>
            <person name="Na H."/>
            <person name="Kennedy M."/>
            <person name="Barry K."/>
            <person name="Grigoriev I.V."/>
            <person name="Miller A.N."/>
            <person name="O'Donnell K."/>
            <person name="Stajich J.E."/>
            <person name="Bonito G."/>
        </authorList>
    </citation>
    <scope>NUCLEOTIDE SEQUENCE</scope>
    <source>
        <strain evidence="2">NRRL 2591</strain>
    </source>
</reference>
<evidence type="ECO:0000256" key="1">
    <source>
        <dbReference type="SAM" id="MobiDB-lite"/>
    </source>
</evidence>
<sequence length="525" mass="55644">MSTMHCTNNTSNPWSSPKNQLQNPLKRRHTRGNTSHSHTSTSIRSLSLSPAVSSVSLSDTPNNKNTNNVKAYHDFHPQQHQQQQHQRDDREDRVHGSSVASFGAGAKGNFVPSWFGSLRSFAISATTSSKGAFAPLNTAASSPTSSSSSSTSSSPKSSKKSCGRSSSIYYSSTRVFDDDDDDDENDSGSSSDEPVTDLNGLKENRVRGPRVNWMALDPSLGGLFAGSYKPLPTNESENDLSSSNEGGERGCEGVRVSGVEDLGIAEAPYRSYRDDQSCESSGDDGRRRKGGYGECGSGSEMRASLARGDLCEEDGGNAWARVMGDATAPEVGVFTMPVAAPSSTLAFLKSYVPTLRGSGSDSSPSPTATSPTTSATTSSPITPTTPAAAAGGGGLWSLRKLSMNFLNGNQYSAVSDKSALTGEEEDNTREEEESRPREQGRRAGYRDDYDDFDDYGDGRRISHENVGTRESPTTPPVSAGGGGLTVSYLASMVSNATQAGAQYIPAQVRDQLPVAVVSSRGLKKD</sequence>
<feature type="compositionally biased region" description="Low complexity" evidence="1">
    <location>
        <begin position="141"/>
        <end position="156"/>
    </location>
</feature>
<feature type="compositionally biased region" description="Polar residues" evidence="1">
    <location>
        <begin position="1"/>
        <end position="23"/>
    </location>
</feature>
<evidence type="ECO:0000313" key="3">
    <source>
        <dbReference type="Proteomes" id="UP000723463"/>
    </source>
</evidence>
<feature type="compositionally biased region" description="Basic and acidic residues" evidence="1">
    <location>
        <begin position="85"/>
        <end position="95"/>
    </location>
</feature>
<feature type="compositionally biased region" description="Low complexity" evidence="1">
    <location>
        <begin position="163"/>
        <end position="172"/>
    </location>
</feature>
<dbReference type="EMBL" id="JAAAXW010000005">
    <property type="protein sequence ID" value="KAF9551294.1"/>
    <property type="molecule type" value="Genomic_DNA"/>
</dbReference>
<feature type="compositionally biased region" description="Basic and acidic residues" evidence="1">
    <location>
        <begin position="432"/>
        <end position="447"/>
    </location>
</feature>
<feature type="region of interest" description="Disordered" evidence="1">
    <location>
        <begin position="356"/>
        <end position="389"/>
    </location>
</feature>
<evidence type="ECO:0000313" key="2">
    <source>
        <dbReference type="EMBL" id="KAF9551294.1"/>
    </source>
</evidence>
<accession>A0A9P6FHC3</accession>
<feature type="compositionally biased region" description="Acidic residues" evidence="1">
    <location>
        <begin position="177"/>
        <end position="186"/>
    </location>
</feature>
<dbReference type="AlphaFoldDB" id="A0A9P6FHC3"/>
<name>A0A9P6FHC3_9FUNG</name>
<feature type="region of interest" description="Disordered" evidence="1">
    <location>
        <begin position="416"/>
        <end position="481"/>
    </location>
</feature>
<feature type="region of interest" description="Disordered" evidence="1">
    <location>
        <begin position="227"/>
        <end position="252"/>
    </location>
</feature>
<organism evidence="2 3">
    <name type="scientific">Mortierella hygrophila</name>
    <dbReference type="NCBI Taxonomy" id="979708"/>
    <lineage>
        <taxon>Eukaryota</taxon>
        <taxon>Fungi</taxon>
        <taxon>Fungi incertae sedis</taxon>
        <taxon>Mucoromycota</taxon>
        <taxon>Mortierellomycotina</taxon>
        <taxon>Mortierellomycetes</taxon>
        <taxon>Mortierellales</taxon>
        <taxon>Mortierellaceae</taxon>
        <taxon>Mortierella</taxon>
    </lineage>
</organism>
<feature type="compositionally biased region" description="Low complexity" evidence="1">
    <location>
        <begin position="357"/>
        <end position="389"/>
    </location>
</feature>
<dbReference type="Proteomes" id="UP000723463">
    <property type="component" value="Unassembled WGS sequence"/>
</dbReference>
<keyword evidence="3" id="KW-1185">Reference proteome</keyword>
<comment type="caution">
    <text evidence="2">The sequence shown here is derived from an EMBL/GenBank/DDBJ whole genome shotgun (WGS) entry which is preliminary data.</text>
</comment>
<gene>
    <name evidence="2" type="ORF">EC957_009178</name>
</gene>